<organism evidence="1">
    <name type="scientific">Fagus sylvatica</name>
    <name type="common">Beechnut</name>
    <dbReference type="NCBI Taxonomy" id="28930"/>
    <lineage>
        <taxon>Eukaryota</taxon>
        <taxon>Viridiplantae</taxon>
        <taxon>Streptophyta</taxon>
        <taxon>Embryophyta</taxon>
        <taxon>Tracheophyta</taxon>
        <taxon>Spermatophyta</taxon>
        <taxon>Magnoliopsida</taxon>
        <taxon>eudicotyledons</taxon>
        <taxon>Gunneridae</taxon>
        <taxon>Pentapetalae</taxon>
        <taxon>rosids</taxon>
        <taxon>fabids</taxon>
        <taxon>Fagales</taxon>
        <taxon>Fagaceae</taxon>
        <taxon>Fagus</taxon>
    </lineage>
</organism>
<dbReference type="AlphaFoldDB" id="A0A2N9GRW1"/>
<name>A0A2N9GRW1_FAGSY</name>
<protein>
    <recommendedName>
        <fullName evidence="2">Reverse transcriptase domain-containing protein</fullName>
    </recommendedName>
</protein>
<sequence>MVCVLSSKGLYQKLKFLKAELKENLTKNSLEVYRLECKRLEKEKNQYCCYALGIIGSTWEIRILNTALFHRSVKVRTAKNQIRCLFDDQGRKIEDPIQLKEIAIGFYQKLLGCPAQIDVDSLNRLNNLMESCILEVKKFMLQCEVTADEIKKAMFSMKRDKACGLDGYSAHFFKKTWDIVKDDV</sequence>
<reference evidence="1" key="1">
    <citation type="submission" date="2018-02" db="EMBL/GenBank/DDBJ databases">
        <authorList>
            <person name="Cohen D.B."/>
            <person name="Kent A.D."/>
        </authorList>
    </citation>
    <scope>NUCLEOTIDE SEQUENCE</scope>
</reference>
<evidence type="ECO:0008006" key="2">
    <source>
        <dbReference type="Google" id="ProtNLM"/>
    </source>
</evidence>
<evidence type="ECO:0000313" key="1">
    <source>
        <dbReference type="EMBL" id="SPD02382.1"/>
    </source>
</evidence>
<gene>
    <name evidence="1" type="ORF">FSB_LOCUS30264</name>
</gene>
<dbReference type="EMBL" id="OIVN01002300">
    <property type="protein sequence ID" value="SPD02382.1"/>
    <property type="molecule type" value="Genomic_DNA"/>
</dbReference>
<proteinExistence type="predicted"/>
<accession>A0A2N9GRW1</accession>